<feature type="compositionally biased region" description="Basic and acidic residues" evidence="1">
    <location>
        <begin position="107"/>
        <end position="116"/>
    </location>
</feature>
<organism evidence="2 3">
    <name type="scientific">Sesamum angolense</name>
    <dbReference type="NCBI Taxonomy" id="2727404"/>
    <lineage>
        <taxon>Eukaryota</taxon>
        <taxon>Viridiplantae</taxon>
        <taxon>Streptophyta</taxon>
        <taxon>Embryophyta</taxon>
        <taxon>Tracheophyta</taxon>
        <taxon>Spermatophyta</taxon>
        <taxon>Magnoliopsida</taxon>
        <taxon>eudicotyledons</taxon>
        <taxon>Gunneridae</taxon>
        <taxon>Pentapetalae</taxon>
        <taxon>asterids</taxon>
        <taxon>lamiids</taxon>
        <taxon>Lamiales</taxon>
        <taxon>Pedaliaceae</taxon>
        <taxon>Sesamum</taxon>
    </lineage>
</organism>
<evidence type="ECO:0000313" key="3">
    <source>
        <dbReference type="Proteomes" id="UP001289374"/>
    </source>
</evidence>
<evidence type="ECO:0000256" key="1">
    <source>
        <dbReference type="SAM" id="MobiDB-lite"/>
    </source>
</evidence>
<keyword evidence="3" id="KW-1185">Reference proteome</keyword>
<feature type="region of interest" description="Disordered" evidence="1">
    <location>
        <begin position="78"/>
        <end position="116"/>
    </location>
</feature>
<reference evidence="2" key="1">
    <citation type="submission" date="2020-06" db="EMBL/GenBank/DDBJ databases">
        <authorList>
            <person name="Li T."/>
            <person name="Hu X."/>
            <person name="Zhang T."/>
            <person name="Song X."/>
            <person name="Zhang H."/>
            <person name="Dai N."/>
            <person name="Sheng W."/>
            <person name="Hou X."/>
            <person name="Wei L."/>
        </authorList>
    </citation>
    <scope>NUCLEOTIDE SEQUENCE</scope>
    <source>
        <strain evidence="2">K16</strain>
        <tissue evidence="2">Leaf</tissue>
    </source>
</reference>
<comment type="caution">
    <text evidence="2">The sequence shown here is derived from an EMBL/GenBank/DDBJ whole genome shotgun (WGS) entry which is preliminary data.</text>
</comment>
<dbReference type="AlphaFoldDB" id="A0AAE1XCS2"/>
<protein>
    <recommendedName>
        <fullName evidence="4">Retrovirus-related Pol polyprotein from transposon TNT 1-94</fullName>
    </recommendedName>
</protein>
<evidence type="ECO:0008006" key="4">
    <source>
        <dbReference type="Google" id="ProtNLM"/>
    </source>
</evidence>
<name>A0AAE1XCS2_9LAMI</name>
<dbReference type="Pfam" id="PF14223">
    <property type="entry name" value="Retrotran_gag_2"/>
    <property type="match status" value="1"/>
</dbReference>
<accession>A0AAE1XCS2</accession>
<sequence length="116" mass="13465">MVNQIRGHRDTLEENKIVEEVLRCLPVKFEHIVVAIEESKDLSVLTFDELMGSLEAHERKMRRFAAQDLEQDFQGKVNISHKQDNDMQDKKIMSAQSRGKGRGRHQNYCDRGRGRG</sequence>
<dbReference type="Proteomes" id="UP001289374">
    <property type="component" value="Unassembled WGS sequence"/>
</dbReference>
<proteinExistence type="predicted"/>
<dbReference type="EMBL" id="JACGWL010000001">
    <property type="protein sequence ID" value="KAK4409403.1"/>
    <property type="molecule type" value="Genomic_DNA"/>
</dbReference>
<gene>
    <name evidence="2" type="ORF">Sango_0013300</name>
</gene>
<reference evidence="2" key="2">
    <citation type="journal article" date="2024" name="Plant">
        <title>Genomic evolution and insights into agronomic trait innovations of Sesamum species.</title>
        <authorList>
            <person name="Miao H."/>
            <person name="Wang L."/>
            <person name="Qu L."/>
            <person name="Liu H."/>
            <person name="Sun Y."/>
            <person name="Le M."/>
            <person name="Wang Q."/>
            <person name="Wei S."/>
            <person name="Zheng Y."/>
            <person name="Lin W."/>
            <person name="Duan Y."/>
            <person name="Cao H."/>
            <person name="Xiong S."/>
            <person name="Wang X."/>
            <person name="Wei L."/>
            <person name="Li C."/>
            <person name="Ma Q."/>
            <person name="Ju M."/>
            <person name="Zhao R."/>
            <person name="Li G."/>
            <person name="Mu C."/>
            <person name="Tian Q."/>
            <person name="Mei H."/>
            <person name="Zhang T."/>
            <person name="Gao T."/>
            <person name="Zhang H."/>
        </authorList>
    </citation>
    <scope>NUCLEOTIDE SEQUENCE</scope>
    <source>
        <strain evidence="2">K16</strain>
    </source>
</reference>
<evidence type="ECO:0000313" key="2">
    <source>
        <dbReference type="EMBL" id="KAK4409403.1"/>
    </source>
</evidence>
<feature type="compositionally biased region" description="Basic and acidic residues" evidence="1">
    <location>
        <begin position="81"/>
        <end position="92"/>
    </location>
</feature>